<dbReference type="Pfam" id="PF14289">
    <property type="entry name" value="DUF4369"/>
    <property type="match status" value="1"/>
</dbReference>
<dbReference type="GO" id="GO:0016491">
    <property type="term" value="F:oxidoreductase activity"/>
    <property type="evidence" value="ECO:0007669"/>
    <property type="project" value="InterPro"/>
</dbReference>
<name>A0A3Q9IRL9_9BACT</name>
<dbReference type="Gene3D" id="3.40.30.10">
    <property type="entry name" value="Glutaredoxin"/>
    <property type="match status" value="1"/>
</dbReference>
<sequence length="379" mass="43456">MKKIVLVGLCVAFSGLLMGQSQYKKMDGYVIKGVIEGDYKANKVYLVEEEEIQGKPHIVDSAEVVNNQYTFQGPSVKYPRMYFIKSADPDCLSPITPFFLENGEISIRANADFFLNSTAKGTPNNDIFDFYKFLDQYVTDSIRKVCVLERMLYGEQPYEVENKNFKERGAIAKRRNTEIGIKMVNLYPDQAFAPFVIYWSMRYRLPLEELKALRAKIDPSLNEHPYTKQLEEYIRLAAFSEGSDMPDFTLPDQNGKKIKLSDFRGKYVLIDFWASWCGPCMREMPNIVKLYKECKGKNFEILGVSLDSKKEAWLGAIKKNNMKWPQVSDLEMWSTAPVKLCNVTAIPYTVLIDPQGKVVALDLRGEKLIQKVKEVLGKK</sequence>
<dbReference type="InterPro" id="IPR025380">
    <property type="entry name" value="DUF4369"/>
</dbReference>
<protein>
    <submittedName>
        <fullName evidence="6">AhpC/TSA family protein</fullName>
    </submittedName>
</protein>
<dbReference type="Proteomes" id="UP000270673">
    <property type="component" value="Chromosome"/>
</dbReference>
<evidence type="ECO:0000313" key="7">
    <source>
        <dbReference type="Proteomes" id="UP000270673"/>
    </source>
</evidence>
<dbReference type="InterPro" id="IPR000866">
    <property type="entry name" value="AhpC/TSA"/>
</dbReference>
<dbReference type="GO" id="GO:0017004">
    <property type="term" value="P:cytochrome complex assembly"/>
    <property type="evidence" value="ECO:0007669"/>
    <property type="project" value="UniProtKB-KW"/>
</dbReference>
<comment type="subcellular location">
    <subcellularLocation>
        <location evidence="1">Cell envelope</location>
    </subcellularLocation>
</comment>
<dbReference type="RefSeq" id="WP_106481479.1">
    <property type="nucleotide sequence ID" value="NZ_CP032819.1"/>
</dbReference>
<dbReference type="GO" id="GO:0016209">
    <property type="term" value="F:antioxidant activity"/>
    <property type="evidence" value="ECO:0007669"/>
    <property type="project" value="InterPro"/>
</dbReference>
<dbReference type="PANTHER" id="PTHR42852:SF6">
    <property type="entry name" value="THIOL:DISULFIDE INTERCHANGE PROTEIN DSBE"/>
    <property type="match status" value="1"/>
</dbReference>
<dbReference type="PANTHER" id="PTHR42852">
    <property type="entry name" value="THIOL:DISULFIDE INTERCHANGE PROTEIN DSBE"/>
    <property type="match status" value="1"/>
</dbReference>
<evidence type="ECO:0000259" key="5">
    <source>
        <dbReference type="PROSITE" id="PS51352"/>
    </source>
</evidence>
<dbReference type="SUPFAM" id="SSF52833">
    <property type="entry name" value="Thioredoxin-like"/>
    <property type="match status" value="1"/>
</dbReference>
<dbReference type="InterPro" id="IPR013766">
    <property type="entry name" value="Thioredoxin_domain"/>
</dbReference>
<evidence type="ECO:0000256" key="3">
    <source>
        <dbReference type="ARBA" id="ARBA00023157"/>
    </source>
</evidence>
<dbReference type="AlphaFoldDB" id="A0A3Q9IRL9"/>
<evidence type="ECO:0000256" key="4">
    <source>
        <dbReference type="ARBA" id="ARBA00023284"/>
    </source>
</evidence>
<dbReference type="OrthoDB" id="9794348at2"/>
<dbReference type="KEGG" id="buy:D8S85_17000"/>
<keyword evidence="3" id="KW-1015">Disulfide bond</keyword>
<dbReference type="InterPro" id="IPR017937">
    <property type="entry name" value="Thioredoxin_CS"/>
</dbReference>
<gene>
    <name evidence="6" type="ORF">D8S85_17000</name>
</gene>
<evidence type="ECO:0000256" key="1">
    <source>
        <dbReference type="ARBA" id="ARBA00004196"/>
    </source>
</evidence>
<reference evidence="6 7" key="1">
    <citation type="submission" date="2018-10" db="EMBL/GenBank/DDBJ databases">
        <title>Butyricimonas faecalis sp. nov., isolated from human faeces and emended description of the genus Butyricimonas.</title>
        <authorList>
            <person name="Le Roy T."/>
            <person name="Van der Smissen P."/>
            <person name="Paquot A."/>
            <person name="Delzenne N."/>
            <person name="Muccioli G."/>
            <person name="Collet J.-F."/>
            <person name="Cani P.D."/>
        </authorList>
    </citation>
    <scope>NUCLEOTIDE SEQUENCE [LARGE SCALE GENOMIC DNA]</scope>
    <source>
        <strain evidence="6 7">H184</strain>
    </source>
</reference>
<dbReference type="Pfam" id="PF00578">
    <property type="entry name" value="AhpC-TSA"/>
    <property type="match status" value="1"/>
</dbReference>
<evidence type="ECO:0000256" key="2">
    <source>
        <dbReference type="ARBA" id="ARBA00022748"/>
    </source>
</evidence>
<keyword evidence="2" id="KW-0201">Cytochrome c-type biogenesis</keyword>
<feature type="domain" description="Thioredoxin" evidence="5">
    <location>
        <begin position="239"/>
        <end position="379"/>
    </location>
</feature>
<evidence type="ECO:0000313" key="6">
    <source>
        <dbReference type="EMBL" id="AZS31085.1"/>
    </source>
</evidence>
<dbReference type="InterPro" id="IPR036249">
    <property type="entry name" value="Thioredoxin-like_sf"/>
</dbReference>
<dbReference type="InterPro" id="IPR050553">
    <property type="entry name" value="Thioredoxin_ResA/DsbE_sf"/>
</dbReference>
<dbReference type="GO" id="GO:0030313">
    <property type="term" value="C:cell envelope"/>
    <property type="evidence" value="ECO:0007669"/>
    <property type="project" value="UniProtKB-SubCell"/>
</dbReference>
<accession>A0A3Q9IRL9</accession>
<proteinExistence type="predicted"/>
<keyword evidence="4" id="KW-0676">Redox-active center</keyword>
<dbReference type="PROSITE" id="PS00194">
    <property type="entry name" value="THIOREDOXIN_1"/>
    <property type="match status" value="1"/>
</dbReference>
<organism evidence="6 7">
    <name type="scientific">Butyricimonas faecalis</name>
    <dbReference type="NCBI Taxonomy" id="2093856"/>
    <lineage>
        <taxon>Bacteria</taxon>
        <taxon>Pseudomonadati</taxon>
        <taxon>Bacteroidota</taxon>
        <taxon>Bacteroidia</taxon>
        <taxon>Bacteroidales</taxon>
        <taxon>Odoribacteraceae</taxon>
        <taxon>Butyricimonas</taxon>
    </lineage>
</organism>
<dbReference type="EMBL" id="CP032819">
    <property type="protein sequence ID" value="AZS31085.1"/>
    <property type="molecule type" value="Genomic_DNA"/>
</dbReference>
<dbReference type="CDD" id="cd02966">
    <property type="entry name" value="TlpA_like_family"/>
    <property type="match status" value="1"/>
</dbReference>
<dbReference type="PROSITE" id="PS51352">
    <property type="entry name" value="THIOREDOXIN_2"/>
    <property type="match status" value="1"/>
</dbReference>
<keyword evidence="7" id="KW-1185">Reference proteome</keyword>